<dbReference type="InterPro" id="IPR036100">
    <property type="entry name" value="QueA_sf"/>
</dbReference>
<keyword evidence="5" id="KW-0413">Isomerase</keyword>
<accession>A0A6G9ASM8</accession>
<dbReference type="SUPFAM" id="SSF111337">
    <property type="entry name" value="QueA-like"/>
    <property type="match status" value="1"/>
</dbReference>
<dbReference type="GO" id="GO:0008616">
    <property type="term" value="P:tRNA queuosine(34) biosynthetic process"/>
    <property type="evidence" value="ECO:0007669"/>
    <property type="project" value="UniProtKB-KW"/>
</dbReference>
<keyword evidence="4" id="KW-0671">Queuosine biosynthesis</keyword>
<dbReference type="PANTHER" id="PTHR30307">
    <property type="entry name" value="S-ADENOSYLMETHIONINE:TRNA RIBOSYLTRANSFERASE-ISOMERASE"/>
    <property type="match status" value="1"/>
</dbReference>
<name>A0A6G9ASM8_9BACT</name>
<evidence type="ECO:0000313" key="6">
    <source>
        <dbReference type="Proteomes" id="UP000501802"/>
    </source>
</evidence>
<evidence type="ECO:0000256" key="4">
    <source>
        <dbReference type="ARBA" id="ARBA00022785"/>
    </source>
</evidence>
<dbReference type="EMBL" id="CP050063">
    <property type="protein sequence ID" value="QIP15492.1"/>
    <property type="molecule type" value="Genomic_DNA"/>
</dbReference>
<dbReference type="InterPro" id="IPR003699">
    <property type="entry name" value="QueA"/>
</dbReference>
<keyword evidence="6" id="KW-1185">Reference proteome</keyword>
<dbReference type="AlphaFoldDB" id="A0A6G9ASM8"/>
<dbReference type="RefSeq" id="WP_167213770.1">
    <property type="nucleotide sequence ID" value="NZ_CP050063.1"/>
</dbReference>
<dbReference type="Proteomes" id="UP000501802">
    <property type="component" value="Chromosome"/>
</dbReference>
<sequence length="409" mass="46285">MTEHKELLLSQFQYDLPDDRIARFPLPQRDASKLLVYRKGQIRHERFASLPDLLPADSFLVFNNTKVIPARLHFTKPTGALIELFLLNPFARNSKEGTLPISLAMEATGEAIWQGMVGNRKRWRPGEVLEMTLETPGESVVLSASWYDYEQSAVQLRWQPVEFTFAQIIQYAGEIPLPPYLKRDVTDADRDTYQTVYSKQEGAVAAPTAGLHFTTGVFDQLTKRRIEHDYLTLHVGAGTFQPIKTDDVLQHHMHTEQVVYSQTNLRNLLGHLDSVIAVGTTSMRALESLYWMGAKLLANDPEPFSLNQHYAYQLTPGQQPSTEQALQEVLNYLTNTGQETIVAHTGIYITPGYRFKLCKGIVTNFHQPGSTLILLIAALIGDDWKQVYKEALVNDYRFLSYGDSSLLLP</sequence>
<dbReference type="Pfam" id="PF02547">
    <property type="entry name" value="Queuosine_synth"/>
    <property type="match status" value="1"/>
</dbReference>
<reference evidence="5 6" key="1">
    <citation type="submission" date="2020-03" db="EMBL/GenBank/DDBJ databases">
        <authorList>
            <person name="Kim M.K."/>
        </authorList>
    </citation>
    <scope>NUCLEOTIDE SEQUENCE [LARGE SCALE GENOMIC DNA]</scope>
    <source>
        <strain evidence="5 6">BT328</strain>
    </source>
</reference>
<dbReference type="GO" id="GO:0051075">
    <property type="term" value="F:S-adenosylmethionine:tRNA ribosyltransferase-isomerase activity"/>
    <property type="evidence" value="ECO:0007669"/>
    <property type="project" value="TreeGrafter"/>
</dbReference>
<evidence type="ECO:0000313" key="5">
    <source>
        <dbReference type="EMBL" id="QIP15492.1"/>
    </source>
</evidence>
<keyword evidence="2 5" id="KW-0808">Transferase</keyword>
<dbReference type="PANTHER" id="PTHR30307:SF0">
    <property type="entry name" value="S-ADENOSYLMETHIONINE:TRNA RIBOSYLTRANSFERASE-ISOMERASE"/>
    <property type="match status" value="1"/>
</dbReference>
<keyword evidence="3" id="KW-0949">S-adenosyl-L-methionine</keyword>
<gene>
    <name evidence="5" type="ORF">G8759_24095</name>
</gene>
<dbReference type="InterPro" id="IPR042118">
    <property type="entry name" value="QueA_dom1"/>
</dbReference>
<evidence type="ECO:0000256" key="3">
    <source>
        <dbReference type="ARBA" id="ARBA00022691"/>
    </source>
</evidence>
<evidence type="ECO:0000256" key="2">
    <source>
        <dbReference type="ARBA" id="ARBA00022679"/>
    </source>
</evidence>
<dbReference type="Gene3D" id="3.40.1780.10">
    <property type="entry name" value="QueA-like"/>
    <property type="match status" value="2"/>
</dbReference>
<dbReference type="KEGG" id="spib:G8759_24095"/>
<organism evidence="5 6">
    <name type="scientific">Spirosoma aureum</name>
    <dbReference type="NCBI Taxonomy" id="2692134"/>
    <lineage>
        <taxon>Bacteria</taxon>
        <taxon>Pseudomonadati</taxon>
        <taxon>Bacteroidota</taxon>
        <taxon>Cytophagia</taxon>
        <taxon>Cytophagales</taxon>
        <taxon>Cytophagaceae</taxon>
        <taxon>Spirosoma</taxon>
    </lineage>
</organism>
<keyword evidence="1" id="KW-0963">Cytoplasm</keyword>
<proteinExistence type="predicted"/>
<evidence type="ECO:0000256" key="1">
    <source>
        <dbReference type="ARBA" id="ARBA00022490"/>
    </source>
</evidence>
<protein>
    <submittedName>
        <fullName evidence="5">S-adenosylmethionine:tRNA ribosyltransferase-isomerase</fullName>
    </submittedName>
</protein>